<sequence>MEDVAFQVAAAWAAALAAEALAPALDVARTVEAALETGGMATSLADYGALARALAPHFEAAPGLLEVQYSEALADGGGSILALRAAALSVAAARGARPNLSLRTDRGDCGDVPGGLGCLALLRESDPIVANGTGWFSRGFGAEAMHTTAPLGFWEGPSFTRVDLDEVVCTSLCWSPSVSFVAQPVGQPGLLRTVMDADSLRSVRTACGRGSAAGTRCCATPPGRSWPRRTWRSCCSSGRRGRCGPRRCGSSRGTAGLPRWTRTSSPT</sequence>
<evidence type="ECO:0000256" key="1">
    <source>
        <dbReference type="SAM" id="MobiDB-lite"/>
    </source>
</evidence>
<reference evidence="2" key="1">
    <citation type="submission" date="2023-10" db="EMBL/GenBank/DDBJ databases">
        <authorList>
            <person name="Chen Y."/>
            <person name="Shah S."/>
            <person name="Dougan E. K."/>
            <person name="Thang M."/>
            <person name="Chan C."/>
        </authorList>
    </citation>
    <scope>NUCLEOTIDE SEQUENCE [LARGE SCALE GENOMIC DNA]</scope>
</reference>
<organism evidence="2 3">
    <name type="scientific">Prorocentrum cordatum</name>
    <dbReference type="NCBI Taxonomy" id="2364126"/>
    <lineage>
        <taxon>Eukaryota</taxon>
        <taxon>Sar</taxon>
        <taxon>Alveolata</taxon>
        <taxon>Dinophyceae</taxon>
        <taxon>Prorocentrales</taxon>
        <taxon>Prorocentraceae</taxon>
        <taxon>Prorocentrum</taxon>
    </lineage>
</organism>
<feature type="region of interest" description="Disordered" evidence="1">
    <location>
        <begin position="241"/>
        <end position="267"/>
    </location>
</feature>
<dbReference type="EMBL" id="CAUYUJ010011614">
    <property type="protein sequence ID" value="CAK0832257.1"/>
    <property type="molecule type" value="Genomic_DNA"/>
</dbReference>
<dbReference type="Proteomes" id="UP001189429">
    <property type="component" value="Unassembled WGS sequence"/>
</dbReference>
<comment type="caution">
    <text evidence="2">The sequence shown here is derived from an EMBL/GenBank/DDBJ whole genome shotgun (WGS) entry which is preliminary data.</text>
</comment>
<evidence type="ECO:0000313" key="3">
    <source>
        <dbReference type="Proteomes" id="UP001189429"/>
    </source>
</evidence>
<accession>A0ABN9SKI3</accession>
<gene>
    <name evidence="2" type="ORF">PCOR1329_LOCUS30321</name>
</gene>
<keyword evidence="3" id="KW-1185">Reference proteome</keyword>
<proteinExistence type="predicted"/>
<evidence type="ECO:0000313" key="2">
    <source>
        <dbReference type="EMBL" id="CAK0832257.1"/>
    </source>
</evidence>
<protein>
    <submittedName>
        <fullName evidence="2">Uncharacterized protein</fullName>
    </submittedName>
</protein>
<name>A0ABN9SKI3_9DINO</name>